<dbReference type="InterPro" id="IPR032675">
    <property type="entry name" value="LRR_dom_sf"/>
</dbReference>
<evidence type="ECO:0000256" key="2">
    <source>
        <dbReference type="ARBA" id="ARBA00022614"/>
    </source>
</evidence>
<dbReference type="GO" id="GO:0043531">
    <property type="term" value="F:ADP binding"/>
    <property type="evidence" value="ECO:0007669"/>
    <property type="project" value="InterPro"/>
</dbReference>
<dbReference type="Pfam" id="PF00931">
    <property type="entry name" value="NB-ARC"/>
    <property type="match status" value="1"/>
</dbReference>
<evidence type="ECO:0000256" key="1">
    <source>
        <dbReference type="ARBA" id="ARBA00011982"/>
    </source>
</evidence>
<dbReference type="GO" id="GO:0061809">
    <property type="term" value="F:NAD+ nucleosidase activity, cyclic ADP-ribose generating"/>
    <property type="evidence" value="ECO:0007669"/>
    <property type="project" value="UniProtKB-EC"/>
</dbReference>
<dbReference type="PANTHER" id="PTHR11017:SF559">
    <property type="entry name" value="DISEASE RESISTANCE PROTEIN CHL1"/>
    <property type="match status" value="1"/>
</dbReference>
<dbReference type="InterPro" id="IPR002182">
    <property type="entry name" value="NB-ARC"/>
</dbReference>
<dbReference type="AlphaFoldDB" id="A0A6J1BFW5"/>
<keyword evidence="10" id="KW-1185">Reference proteome</keyword>
<evidence type="ECO:0000256" key="4">
    <source>
        <dbReference type="ARBA" id="ARBA00022801"/>
    </source>
</evidence>
<gene>
    <name evidence="11" type="primary">LOC110427092</name>
</gene>
<feature type="region of interest" description="Disordered" evidence="8">
    <location>
        <begin position="1194"/>
        <end position="1218"/>
    </location>
</feature>
<feature type="compositionally biased region" description="Basic residues" evidence="8">
    <location>
        <begin position="1209"/>
        <end position="1218"/>
    </location>
</feature>
<dbReference type="SUPFAM" id="SSF52058">
    <property type="entry name" value="L domain-like"/>
    <property type="match status" value="2"/>
</dbReference>
<evidence type="ECO:0000313" key="10">
    <source>
        <dbReference type="Proteomes" id="UP000504621"/>
    </source>
</evidence>
<dbReference type="Pfam" id="PF23286">
    <property type="entry name" value="LRR_13"/>
    <property type="match status" value="1"/>
</dbReference>
<dbReference type="Gene3D" id="3.40.50.10140">
    <property type="entry name" value="Toll/interleukin-1 receptor homology (TIR) domain"/>
    <property type="match status" value="1"/>
</dbReference>
<dbReference type="PRINTS" id="PR00364">
    <property type="entry name" value="DISEASERSIST"/>
</dbReference>
<dbReference type="Proteomes" id="UP000504621">
    <property type="component" value="Unplaced"/>
</dbReference>
<name>A0A6J1BFW5_9ROSI</name>
<dbReference type="SUPFAM" id="SSF52200">
    <property type="entry name" value="Toll/Interleukin receptor TIR domain"/>
    <property type="match status" value="1"/>
</dbReference>
<dbReference type="InterPro" id="IPR058546">
    <property type="entry name" value="RPS4B/Roq1-like_LRR"/>
</dbReference>
<dbReference type="PANTHER" id="PTHR11017">
    <property type="entry name" value="LEUCINE-RICH REPEAT-CONTAINING PROTEIN"/>
    <property type="match status" value="1"/>
</dbReference>
<dbReference type="EC" id="3.2.2.6" evidence="1"/>
<keyword evidence="5" id="KW-0611">Plant defense</keyword>
<dbReference type="InterPro" id="IPR044974">
    <property type="entry name" value="Disease_R_plants"/>
</dbReference>
<keyword evidence="4" id="KW-0378">Hydrolase</keyword>
<dbReference type="SMART" id="SM00382">
    <property type="entry name" value="AAA"/>
    <property type="match status" value="1"/>
</dbReference>
<dbReference type="InterPro" id="IPR045344">
    <property type="entry name" value="C-JID"/>
</dbReference>
<dbReference type="Pfam" id="PF20160">
    <property type="entry name" value="C-JID"/>
    <property type="match status" value="1"/>
</dbReference>
<dbReference type="InterPro" id="IPR003591">
    <property type="entry name" value="Leu-rich_rpt_typical-subtyp"/>
</dbReference>
<dbReference type="FunFam" id="3.40.50.10140:FF:000007">
    <property type="entry name" value="Disease resistance protein (TIR-NBS-LRR class)"/>
    <property type="match status" value="1"/>
</dbReference>
<accession>A0A6J1BFW5</accession>
<evidence type="ECO:0000256" key="7">
    <source>
        <dbReference type="ARBA" id="ARBA00047304"/>
    </source>
</evidence>
<dbReference type="InterPro" id="IPR058192">
    <property type="entry name" value="WHD_ROQ1-like"/>
</dbReference>
<keyword evidence="3" id="KW-0677">Repeat</keyword>
<evidence type="ECO:0000256" key="3">
    <source>
        <dbReference type="ARBA" id="ARBA00022737"/>
    </source>
</evidence>
<dbReference type="InterPro" id="IPR035897">
    <property type="entry name" value="Toll_tir_struct_dom_sf"/>
</dbReference>
<dbReference type="InterPro" id="IPR000157">
    <property type="entry name" value="TIR_dom"/>
</dbReference>
<proteinExistence type="predicted"/>
<sequence length="1218" mass="138201">MEDDGTVSTSTSTSTPSSSSSSFQWKYDVFLSFSGEDTRKGFTDHLYSCLREKGFITFRDDPKLEKGKSIGPQLLKAIGESWCSIIVFSKRYASSSWCLDELVEILKQQKERGHEIYPVFYDVEPRDLRKQKGSVEDAFAQHEKRYNQDKTRRWRDALLEASCITGWELKDRYESELMQDVIRVISKKLCQTYSSVYNELIGINSRLVELRDKICFRKDDVRIVGICGMGGVGKTTLARVVYNHMSGYFEGKCFLADVREVAMKSGLVTLQKQLLSVLLPGQDFQFFNVEDGIEIIKRRLSHKRVLVVVDDVDNMQHLKCLVQKRDWFGLGSRIIITSRDEHLLLRNYRVDDVCKPTTLDHFEALRLLSLKAFQSDTPKDGFMSLSQSVVKYASGLPLALDVLGSFLCGRDADQWRHAIESLKSEPDKEINNCLKISFDGLSETQKKIFLDIAHFFKGWDRDFVTKILDGCGYSPGVGLHVLIERSLITVENNKIWMHDLLQEMGRHIVRQKSPDEPGKRCRLSEERDVYQVLTQNSGTEAIEGMIINSTIGVHKAFTLRADAFLKMKKLRLLMVHGLLKACDLTYLSNELRFFEWAGCPLKSLPWDFQPNNLVALLLPNSCIKQLWNGERLLNKLKFIDLQDSPKLIKTPDFAKAENLESLNLEDCTSLAHVHPSIAFLPNLKLLNLRNCKSLRSFPTKIRMESLKTFILSGCSNLRRLPEITGEMECLVELYLDGTSVKELPSSFRHLSNLESLNLEGCTSLLDVHPSILFLPKLKLLNLRNCTSLRSLSTNIGMQSLETLILSGCMNLQRFPEITGKMERLLELHLDGTSIEELPSSIGHLSSLQVLDLSGCSQLEISPPTFLQWIYRKGCRVLLSSLNHMLSQKSPNSMALRLPRLSGLSSLKELNISGRNLCEGALPSDIRCLFSLETLILKDNNFVSLPTNLCQLSKLNLLELADCKLLETLPQLPSSIAAVGLDGCDSLEIVPNPTKAYTRSYGMHYYGVNCFKLAANDNALRILKGHLKAAANVRQRFDILIPGSEIFEWFSHQSEECSVMIPNLQNDIQWMGFALCCALVPASNNAAWRGEEINCTIKIHFGDFAFWKPTDGFPFNSKSGRISKDHLWLSYLPRDILDNFLKYQSDDYEILRRGDWIHSCTGIKMLFNTRNIGTKVNKCGARLVYPSDLEDLDPTMEQPSTPTSLNSHHGLSKKRKRYS</sequence>
<dbReference type="SMART" id="SM00255">
    <property type="entry name" value="TIR"/>
    <property type="match status" value="1"/>
</dbReference>
<dbReference type="Gene3D" id="3.80.10.10">
    <property type="entry name" value="Ribonuclease Inhibitor"/>
    <property type="match status" value="2"/>
</dbReference>
<dbReference type="InterPro" id="IPR042197">
    <property type="entry name" value="Apaf_helical"/>
</dbReference>
<evidence type="ECO:0000259" key="9">
    <source>
        <dbReference type="PROSITE" id="PS50104"/>
    </source>
</evidence>
<protein>
    <recommendedName>
        <fullName evidence="1">ADP-ribosyl cyclase/cyclic ADP-ribose hydrolase</fullName>
        <ecNumber evidence="1">3.2.2.6</ecNumber>
    </recommendedName>
</protein>
<dbReference type="InterPro" id="IPR027417">
    <property type="entry name" value="P-loop_NTPase"/>
</dbReference>
<dbReference type="SMART" id="SM00369">
    <property type="entry name" value="LRR_TYP"/>
    <property type="match status" value="3"/>
</dbReference>
<evidence type="ECO:0000256" key="8">
    <source>
        <dbReference type="SAM" id="MobiDB-lite"/>
    </source>
</evidence>
<dbReference type="Pfam" id="PF01582">
    <property type="entry name" value="TIR"/>
    <property type="match status" value="1"/>
</dbReference>
<evidence type="ECO:0000256" key="6">
    <source>
        <dbReference type="ARBA" id="ARBA00023027"/>
    </source>
</evidence>
<dbReference type="OrthoDB" id="982879at2759"/>
<evidence type="ECO:0000256" key="5">
    <source>
        <dbReference type="ARBA" id="ARBA00022821"/>
    </source>
</evidence>
<dbReference type="Gene3D" id="1.10.8.430">
    <property type="entry name" value="Helical domain of apoptotic protease-activating factors"/>
    <property type="match status" value="1"/>
</dbReference>
<feature type="compositionally biased region" description="Low complexity" evidence="8">
    <location>
        <begin position="8"/>
        <end position="21"/>
    </location>
</feature>
<keyword evidence="2" id="KW-0433">Leucine-rich repeat</keyword>
<dbReference type="RefSeq" id="XP_021298175.1">
    <property type="nucleotide sequence ID" value="XM_021442500.1"/>
</dbReference>
<comment type="catalytic activity">
    <reaction evidence="7">
        <text>NAD(+) + H2O = ADP-D-ribose + nicotinamide + H(+)</text>
        <dbReference type="Rhea" id="RHEA:16301"/>
        <dbReference type="ChEBI" id="CHEBI:15377"/>
        <dbReference type="ChEBI" id="CHEBI:15378"/>
        <dbReference type="ChEBI" id="CHEBI:17154"/>
        <dbReference type="ChEBI" id="CHEBI:57540"/>
        <dbReference type="ChEBI" id="CHEBI:57967"/>
        <dbReference type="EC" id="3.2.2.6"/>
    </reaction>
    <physiologicalReaction direction="left-to-right" evidence="7">
        <dbReference type="Rhea" id="RHEA:16302"/>
    </physiologicalReaction>
</comment>
<reference evidence="11" key="1">
    <citation type="submission" date="2025-08" db="UniProtKB">
        <authorList>
            <consortium name="RefSeq"/>
        </authorList>
    </citation>
    <scope>IDENTIFICATION</scope>
    <source>
        <tissue evidence="11">Leaf</tissue>
    </source>
</reference>
<dbReference type="GeneID" id="110427092"/>
<dbReference type="InterPro" id="IPR003593">
    <property type="entry name" value="AAA+_ATPase"/>
</dbReference>
<feature type="domain" description="TIR" evidence="9">
    <location>
        <begin position="25"/>
        <end position="189"/>
    </location>
</feature>
<evidence type="ECO:0000313" key="11">
    <source>
        <dbReference type="RefSeq" id="XP_021298175.1"/>
    </source>
</evidence>
<dbReference type="GO" id="GO:0006952">
    <property type="term" value="P:defense response"/>
    <property type="evidence" value="ECO:0007669"/>
    <property type="project" value="InterPro"/>
</dbReference>
<dbReference type="Gene3D" id="3.40.50.300">
    <property type="entry name" value="P-loop containing nucleotide triphosphate hydrolases"/>
    <property type="match status" value="1"/>
</dbReference>
<feature type="region of interest" description="Disordered" evidence="8">
    <location>
        <begin position="1"/>
        <end position="21"/>
    </location>
</feature>
<dbReference type="SUPFAM" id="SSF52540">
    <property type="entry name" value="P-loop containing nucleoside triphosphate hydrolases"/>
    <property type="match status" value="1"/>
</dbReference>
<dbReference type="GO" id="GO:0007165">
    <property type="term" value="P:signal transduction"/>
    <property type="evidence" value="ECO:0007669"/>
    <property type="project" value="InterPro"/>
</dbReference>
<dbReference type="PROSITE" id="PS50104">
    <property type="entry name" value="TIR"/>
    <property type="match status" value="1"/>
</dbReference>
<keyword evidence="6" id="KW-0520">NAD</keyword>
<organism evidence="10 11">
    <name type="scientific">Herrania umbratica</name>
    <dbReference type="NCBI Taxonomy" id="108875"/>
    <lineage>
        <taxon>Eukaryota</taxon>
        <taxon>Viridiplantae</taxon>
        <taxon>Streptophyta</taxon>
        <taxon>Embryophyta</taxon>
        <taxon>Tracheophyta</taxon>
        <taxon>Spermatophyta</taxon>
        <taxon>Magnoliopsida</taxon>
        <taxon>eudicotyledons</taxon>
        <taxon>Gunneridae</taxon>
        <taxon>Pentapetalae</taxon>
        <taxon>rosids</taxon>
        <taxon>malvids</taxon>
        <taxon>Malvales</taxon>
        <taxon>Malvaceae</taxon>
        <taxon>Byttnerioideae</taxon>
        <taxon>Herrania</taxon>
    </lineage>
</organism>
<feature type="compositionally biased region" description="Polar residues" evidence="8">
    <location>
        <begin position="1196"/>
        <end position="1208"/>
    </location>
</feature>
<dbReference type="Pfam" id="PF23282">
    <property type="entry name" value="WHD_ROQ1"/>
    <property type="match status" value="1"/>
</dbReference>